<evidence type="ECO:0000256" key="1">
    <source>
        <dbReference type="ARBA" id="ARBA00022801"/>
    </source>
</evidence>
<evidence type="ECO:0000259" key="2">
    <source>
        <dbReference type="PROSITE" id="PS50175"/>
    </source>
</evidence>
<accession>G4ZPA8</accession>
<dbReference type="EMBL" id="JH159155">
    <property type="protein sequence ID" value="EGZ15148.1"/>
    <property type="molecule type" value="Genomic_DNA"/>
</dbReference>
<evidence type="ECO:0000313" key="3">
    <source>
        <dbReference type="EMBL" id="EGZ15148.1"/>
    </source>
</evidence>
<feature type="domain" description="Peptidase A2" evidence="2">
    <location>
        <begin position="33"/>
        <end position="47"/>
    </location>
</feature>
<dbReference type="SUPFAM" id="SSF50630">
    <property type="entry name" value="Acid proteases"/>
    <property type="match status" value="1"/>
</dbReference>
<dbReference type="GeneID" id="20658913"/>
<dbReference type="RefSeq" id="XP_009528897.1">
    <property type="nucleotide sequence ID" value="XM_009530602.1"/>
</dbReference>
<sequence length="276" mass="31957">LHGERLGWWSPQRYDKRKRMRALVNGAVDDARTRILLDTGANVSVISASVAKRIRVREVRGHGRSLEVRGINPGVMETRRRALVKITLGWEQVYEFEMWIMDHSAGVDVVLGMDFMIPAGIRLDLFHGTARLTDEVMVPLLNLRVGRSRIYTYPVASGESFDFRGQRLPRSEYDVWVRRTGKLVPTVTRFRRGQRTWIRLTNITTTVAQCAKHDSVVLWVPHGELPRETGYARLDSNKYKVWQVLAYSTSRDETLQGRERRLYEQWLAEQPPAVER</sequence>
<keyword evidence="1" id="KW-0378">Hydrolase</keyword>
<keyword evidence="4" id="KW-1185">Reference proteome</keyword>
<dbReference type="KEGG" id="psoj:PHYSODRAFT_508774"/>
<dbReference type="InParanoid" id="G4ZPA8"/>
<dbReference type="PROSITE" id="PS00141">
    <property type="entry name" value="ASP_PROTEASE"/>
    <property type="match status" value="1"/>
</dbReference>
<reference evidence="3 4" key="1">
    <citation type="journal article" date="2006" name="Science">
        <title>Phytophthora genome sequences uncover evolutionary origins and mechanisms of pathogenesis.</title>
        <authorList>
            <person name="Tyler B.M."/>
            <person name="Tripathy S."/>
            <person name="Zhang X."/>
            <person name="Dehal P."/>
            <person name="Jiang R.H."/>
            <person name="Aerts A."/>
            <person name="Arredondo F.D."/>
            <person name="Baxter L."/>
            <person name="Bensasson D."/>
            <person name="Beynon J.L."/>
            <person name="Chapman J."/>
            <person name="Damasceno C.M."/>
            <person name="Dorrance A.E."/>
            <person name="Dou D."/>
            <person name="Dickerman A.W."/>
            <person name="Dubchak I.L."/>
            <person name="Garbelotto M."/>
            <person name="Gijzen M."/>
            <person name="Gordon S.G."/>
            <person name="Govers F."/>
            <person name="Grunwald N.J."/>
            <person name="Huang W."/>
            <person name="Ivors K.L."/>
            <person name="Jones R.W."/>
            <person name="Kamoun S."/>
            <person name="Krampis K."/>
            <person name="Lamour K.H."/>
            <person name="Lee M.K."/>
            <person name="McDonald W.H."/>
            <person name="Medina M."/>
            <person name="Meijer H.J."/>
            <person name="Nordberg E.K."/>
            <person name="Maclean D.J."/>
            <person name="Ospina-Giraldo M.D."/>
            <person name="Morris P.F."/>
            <person name="Phuntumart V."/>
            <person name="Putnam N.H."/>
            <person name="Rash S."/>
            <person name="Rose J.K."/>
            <person name="Sakihama Y."/>
            <person name="Salamov A.A."/>
            <person name="Savidor A."/>
            <person name="Scheuring C.F."/>
            <person name="Smith B.M."/>
            <person name="Sobral B.W."/>
            <person name="Terry A."/>
            <person name="Torto-Alalibo T.A."/>
            <person name="Win J."/>
            <person name="Xu Z."/>
            <person name="Zhang H."/>
            <person name="Grigoriev I.V."/>
            <person name="Rokhsar D.S."/>
            <person name="Boore J.L."/>
        </authorList>
    </citation>
    <scope>NUCLEOTIDE SEQUENCE [LARGE SCALE GENOMIC DNA]</scope>
    <source>
        <strain evidence="3 4">P6497</strain>
    </source>
</reference>
<dbReference type="Pfam" id="PF13650">
    <property type="entry name" value="Asp_protease_2"/>
    <property type="match status" value="1"/>
</dbReference>
<dbReference type="GO" id="GO:0006508">
    <property type="term" value="P:proteolysis"/>
    <property type="evidence" value="ECO:0007669"/>
    <property type="project" value="InterPro"/>
</dbReference>
<protein>
    <recommendedName>
        <fullName evidence="2">Peptidase A2 domain-containing protein</fullName>
    </recommendedName>
</protein>
<gene>
    <name evidence="3" type="ORF">PHYSODRAFT_508774</name>
</gene>
<dbReference type="CDD" id="cd00303">
    <property type="entry name" value="retropepsin_like"/>
    <property type="match status" value="1"/>
</dbReference>
<evidence type="ECO:0000313" key="4">
    <source>
        <dbReference type="Proteomes" id="UP000002640"/>
    </source>
</evidence>
<dbReference type="Proteomes" id="UP000002640">
    <property type="component" value="Unassembled WGS sequence"/>
</dbReference>
<dbReference type="GO" id="GO:0004190">
    <property type="term" value="F:aspartic-type endopeptidase activity"/>
    <property type="evidence" value="ECO:0007669"/>
    <property type="project" value="InterPro"/>
</dbReference>
<proteinExistence type="predicted"/>
<dbReference type="InterPro" id="IPR021109">
    <property type="entry name" value="Peptidase_aspartic_dom_sf"/>
</dbReference>
<name>G4ZPA8_PHYSP</name>
<feature type="non-terminal residue" evidence="3">
    <location>
        <position position="1"/>
    </location>
</feature>
<dbReference type="Gene3D" id="2.40.70.10">
    <property type="entry name" value="Acid Proteases"/>
    <property type="match status" value="1"/>
</dbReference>
<dbReference type="InterPro" id="IPR001969">
    <property type="entry name" value="Aspartic_peptidase_AS"/>
</dbReference>
<dbReference type="PROSITE" id="PS50175">
    <property type="entry name" value="ASP_PROT_RETROV"/>
    <property type="match status" value="1"/>
</dbReference>
<organism evidence="3 4">
    <name type="scientific">Phytophthora sojae (strain P6497)</name>
    <name type="common">Soybean stem and root rot agent</name>
    <name type="synonym">Phytophthora megasperma f. sp. glycines</name>
    <dbReference type="NCBI Taxonomy" id="1094619"/>
    <lineage>
        <taxon>Eukaryota</taxon>
        <taxon>Sar</taxon>
        <taxon>Stramenopiles</taxon>
        <taxon>Oomycota</taxon>
        <taxon>Peronosporomycetes</taxon>
        <taxon>Peronosporales</taxon>
        <taxon>Peronosporaceae</taxon>
        <taxon>Phytophthora</taxon>
    </lineage>
</organism>
<dbReference type="InterPro" id="IPR001995">
    <property type="entry name" value="Peptidase_A2_cat"/>
</dbReference>
<dbReference type="AlphaFoldDB" id="G4ZPA8"/>